<dbReference type="GO" id="GO:0012505">
    <property type="term" value="C:endomembrane system"/>
    <property type="evidence" value="ECO:0007669"/>
    <property type="project" value="UniProtKB-SubCell"/>
</dbReference>
<proteinExistence type="inferred from homology"/>
<evidence type="ECO:0000256" key="2">
    <source>
        <dbReference type="ARBA" id="ARBA00022692"/>
    </source>
</evidence>
<keyword evidence="2 7" id="KW-0812">Transmembrane</keyword>
<comment type="caution">
    <text evidence="8">The sequence shown here is derived from an EMBL/GenBank/DDBJ whole genome shotgun (WGS) entry which is preliminary data.</text>
</comment>
<accession>A0A328DTN4</accession>
<gene>
    <name evidence="8" type="ORF">DM860_013378</name>
</gene>
<evidence type="ECO:0000256" key="4">
    <source>
        <dbReference type="ARBA" id="ARBA00022989"/>
    </source>
</evidence>
<dbReference type="Pfam" id="PF06749">
    <property type="entry name" value="DUF1218"/>
    <property type="match status" value="1"/>
</dbReference>
<evidence type="ECO:0000256" key="6">
    <source>
        <dbReference type="ARBA" id="ARBA00029467"/>
    </source>
</evidence>
<dbReference type="Proteomes" id="UP000249390">
    <property type="component" value="Unassembled WGS sequence"/>
</dbReference>
<dbReference type="InterPro" id="IPR009606">
    <property type="entry name" value="DEAL/Modifying_wall_lignin1/2"/>
</dbReference>
<keyword evidence="3" id="KW-0732">Signal</keyword>
<keyword evidence="4 7" id="KW-1133">Transmembrane helix</keyword>
<keyword evidence="9" id="KW-1185">Reference proteome</keyword>
<comment type="subcellular location">
    <subcellularLocation>
        <location evidence="1">Endomembrane system</location>
        <topology evidence="1">Multi-pass membrane protein</topology>
    </subcellularLocation>
</comment>
<evidence type="ECO:0000256" key="7">
    <source>
        <dbReference type="SAM" id="Phobius"/>
    </source>
</evidence>
<dbReference type="AlphaFoldDB" id="A0A328DTN4"/>
<dbReference type="InterPro" id="IPR052222">
    <property type="entry name" value="DESIGUAL"/>
</dbReference>
<reference evidence="8 9" key="1">
    <citation type="submission" date="2018-06" db="EMBL/GenBank/DDBJ databases">
        <title>The Genome of Cuscuta australis (Dodder) Provides Insight into the Evolution of Plant Parasitism.</title>
        <authorList>
            <person name="Liu H."/>
        </authorList>
    </citation>
    <scope>NUCLEOTIDE SEQUENCE [LARGE SCALE GENOMIC DNA]</scope>
    <source>
        <strain evidence="9">cv. Yunnan</strain>
        <tissue evidence="8">Vines</tissue>
    </source>
</reference>
<feature type="transmembrane region" description="Helical" evidence="7">
    <location>
        <begin position="23"/>
        <end position="46"/>
    </location>
</feature>
<protein>
    <submittedName>
        <fullName evidence="8">Uncharacterized protein</fullName>
    </submittedName>
</protein>
<name>A0A328DTN4_9ASTE</name>
<dbReference type="PANTHER" id="PTHR31769">
    <property type="entry name" value="OS07G0462200 PROTEIN-RELATED"/>
    <property type="match status" value="1"/>
</dbReference>
<comment type="similarity">
    <text evidence="6">Belongs to the DESIGUAL family.</text>
</comment>
<evidence type="ECO:0000256" key="3">
    <source>
        <dbReference type="ARBA" id="ARBA00022729"/>
    </source>
</evidence>
<evidence type="ECO:0000256" key="5">
    <source>
        <dbReference type="ARBA" id="ARBA00023136"/>
    </source>
</evidence>
<feature type="transmembrane region" description="Helical" evidence="7">
    <location>
        <begin position="113"/>
        <end position="137"/>
    </location>
</feature>
<evidence type="ECO:0000313" key="9">
    <source>
        <dbReference type="Proteomes" id="UP000249390"/>
    </source>
</evidence>
<sequence>MAVTHTDLAPSPPKTDLGSNTGLFVIVVSILLGLQCFILSLVAEATRSNAIWMENKCRYSGDGKIPLMSVAAAFFSLALAMVLQHVYLLIAVSKSPTGSLVYWDPHSDFVKSLTWQAGFFFVATWISFAVGEILLLVGLSVESGHLTNWRDARASCVVVGNGVFSAAGVFGLFTVFMAAGLYMSALRGQRFLQDQENNHREVMAASAFYASPPRSPRRPPPPADDQSRRHMVMVELQKYLQLV</sequence>
<keyword evidence="5 7" id="KW-0472">Membrane</keyword>
<organism evidence="8 9">
    <name type="scientific">Cuscuta australis</name>
    <dbReference type="NCBI Taxonomy" id="267555"/>
    <lineage>
        <taxon>Eukaryota</taxon>
        <taxon>Viridiplantae</taxon>
        <taxon>Streptophyta</taxon>
        <taxon>Embryophyta</taxon>
        <taxon>Tracheophyta</taxon>
        <taxon>Spermatophyta</taxon>
        <taxon>Magnoliopsida</taxon>
        <taxon>eudicotyledons</taxon>
        <taxon>Gunneridae</taxon>
        <taxon>Pentapetalae</taxon>
        <taxon>asterids</taxon>
        <taxon>lamiids</taxon>
        <taxon>Solanales</taxon>
        <taxon>Convolvulaceae</taxon>
        <taxon>Cuscuteae</taxon>
        <taxon>Cuscuta</taxon>
        <taxon>Cuscuta subgen. Grammica</taxon>
        <taxon>Cuscuta sect. Cleistogrammica</taxon>
    </lineage>
</organism>
<evidence type="ECO:0000313" key="8">
    <source>
        <dbReference type="EMBL" id="RAL47413.1"/>
    </source>
</evidence>
<feature type="transmembrane region" description="Helical" evidence="7">
    <location>
        <begin position="67"/>
        <end position="93"/>
    </location>
</feature>
<feature type="transmembrane region" description="Helical" evidence="7">
    <location>
        <begin position="158"/>
        <end position="183"/>
    </location>
</feature>
<dbReference type="EMBL" id="NQVE01000115">
    <property type="protein sequence ID" value="RAL47413.1"/>
    <property type="molecule type" value="Genomic_DNA"/>
</dbReference>
<evidence type="ECO:0000256" key="1">
    <source>
        <dbReference type="ARBA" id="ARBA00004127"/>
    </source>
</evidence>